<dbReference type="AlphaFoldDB" id="G9N8B1"/>
<comment type="caution">
    <text evidence="1">The sequence shown here is derived from an EMBL/GenBank/DDBJ whole genome shotgun (WGS) entry which is preliminary data.</text>
</comment>
<protein>
    <recommendedName>
        <fullName evidence="3">Geranylgeranyl pyrophosphate synthetase</fullName>
    </recommendedName>
</protein>
<feature type="non-terminal residue" evidence="1">
    <location>
        <position position="421"/>
    </location>
</feature>
<proteinExistence type="predicted"/>
<dbReference type="InParanoid" id="G9N8B1"/>
<accession>G9N8B1</accession>
<dbReference type="OrthoDB" id="5393654at2759"/>
<evidence type="ECO:0000313" key="2">
    <source>
        <dbReference type="Proteomes" id="UP000007115"/>
    </source>
</evidence>
<dbReference type="PANTHER" id="PTHR35179:SF2">
    <property type="entry name" value="START DOMAIN-CONTAINING PROTEIN"/>
    <property type="match status" value="1"/>
</dbReference>
<dbReference type="VEuPathDB" id="FungiDB:TRIVIDRAFT_4632"/>
<evidence type="ECO:0000313" key="1">
    <source>
        <dbReference type="EMBL" id="EHK17220.1"/>
    </source>
</evidence>
<gene>
    <name evidence="1" type="ORF">TRIVIDRAFT_4632</name>
</gene>
<evidence type="ECO:0008006" key="3">
    <source>
        <dbReference type="Google" id="ProtNLM"/>
    </source>
</evidence>
<keyword evidence="2" id="KW-1185">Reference proteome</keyword>
<feature type="non-terminal residue" evidence="1">
    <location>
        <position position="1"/>
    </location>
</feature>
<dbReference type="GeneID" id="25794521"/>
<dbReference type="HOGENOM" id="CLU_030046_1_0_1"/>
<organism evidence="1 2">
    <name type="scientific">Hypocrea virens (strain Gv29-8 / FGSC 10586)</name>
    <name type="common">Gliocladium virens</name>
    <name type="synonym">Trichoderma virens</name>
    <dbReference type="NCBI Taxonomy" id="413071"/>
    <lineage>
        <taxon>Eukaryota</taxon>
        <taxon>Fungi</taxon>
        <taxon>Dikarya</taxon>
        <taxon>Ascomycota</taxon>
        <taxon>Pezizomycotina</taxon>
        <taxon>Sordariomycetes</taxon>
        <taxon>Hypocreomycetidae</taxon>
        <taxon>Hypocreales</taxon>
        <taxon>Hypocreaceae</taxon>
        <taxon>Trichoderma</taxon>
    </lineage>
</organism>
<dbReference type="EMBL" id="ABDF02000089">
    <property type="protein sequence ID" value="EHK17220.1"/>
    <property type="molecule type" value="Genomic_DNA"/>
</dbReference>
<name>G9N8B1_HYPVG</name>
<dbReference type="OMA" id="IVSVMKM"/>
<dbReference type="STRING" id="413071.G9N8B1"/>
<dbReference type="eggNOG" id="ENOG502QRQN">
    <property type="taxonomic scope" value="Eukaryota"/>
</dbReference>
<sequence length="421" mass="46848">PLGELIERINQKDIEGTTGEIIHFGISGSELVASYNWADQKAPKIIVPGECRPPLWKPLEKPRELLEDNGVYFRDNNSAFFPKHPLEPAIVSVMKMHPSSLHIDLVGCNSTIGNLLRFVQGIDRSFRMLVEVVGKTVHFIRRENSPTEQILGVRGFGHAFPEAYTIWAPDVRPSKSHHRILKYQFGGLDLLLRQSSDGYIEEKNTNTITAAEPSAVNGKDLVSHLESLSIGTSSASPPNSGYLEVVDGGQPTSQESIFDLKTRSIKAIQKDTLGEELPRLWLAQIPNFILAHHSRGTFNNIEVTDVRDEIQDWEKSHQQDLSRLSALLHRIIATALEKQDTAIEIVRQQGESLEIRQRLPDAGIVFSDHVKEQWLDWLGYSGDVEEAHGSGERSGDCGSDNDSDSGDFTACNEECGYCGKC</sequence>
<dbReference type="PANTHER" id="PTHR35179">
    <property type="entry name" value="PROTEIN CBG02620"/>
    <property type="match status" value="1"/>
</dbReference>
<reference evidence="1 2" key="1">
    <citation type="journal article" date="2011" name="Genome Biol.">
        <title>Comparative genome sequence analysis underscores mycoparasitism as the ancestral life style of Trichoderma.</title>
        <authorList>
            <person name="Kubicek C.P."/>
            <person name="Herrera-Estrella A."/>
            <person name="Seidl-Seiboth V."/>
            <person name="Martinez D.A."/>
            <person name="Druzhinina I.S."/>
            <person name="Thon M."/>
            <person name="Zeilinger S."/>
            <person name="Casas-Flores S."/>
            <person name="Horwitz B.A."/>
            <person name="Mukherjee P.K."/>
            <person name="Mukherjee M."/>
            <person name="Kredics L."/>
            <person name="Alcaraz L.D."/>
            <person name="Aerts A."/>
            <person name="Antal Z."/>
            <person name="Atanasova L."/>
            <person name="Cervantes-Badillo M.G."/>
            <person name="Challacombe J."/>
            <person name="Chertkov O."/>
            <person name="McCluskey K."/>
            <person name="Coulpier F."/>
            <person name="Deshpande N."/>
            <person name="von Doehren H."/>
            <person name="Ebbole D.J."/>
            <person name="Esquivel-Naranjo E.U."/>
            <person name="Fekete E."/>
            <person name="Flipphi M."/>
            <person name="Glaser F."/>
            <person name="Gomez-Rodriguez E.Y."/>
            <person name="Gruber S."/>
            <person name="Han C."/>
            <person name="Henrissat B."/>
            <person name="Hermosa R."/>
            <person name="Hernandez-Onate M."/>
            <person name="Karaffa L."/>
            <person name="Kosti I."/>
            <person name="Le Crom S."/>
            <person name="Lindquist E."/>
            <person name="Lucas S."/>
            <person name="Luebeck M."/>
            <person name="Luebeck P.S."/>
            <person name="Margeot A."/>
            <person name="Metz B."/>
            <person name="Misra M."/>
            <person name="Nevalainen H."/>
            <person name="Omann M."/>
            <person name="Packer N."/>
            <person name="Perrone G."/>
            <person name="Uresti-Rivera E.E."/>
            <person name="Salamov A."/>
            <person name="Schmoll M."/>
            <person name="Seiboth B."/>
            <person name="Shapiro H."/>
            <person name="Sukno S."/>
            <person name="Tamayo-Ramos J.A."/>
            <person name="Tisch D."/>
            <person name="Wiest A."/>
            <person name="Wilkinson H.H."/>
            <person name="Zhang M."/>
            <person name="Coutinho P.M."/>
            <person name="Kenerley C.M."/>
            <person name="Monte E."/>
            <person name="Baker S.E."/>
            <person name="Grigoriev I.V."/>
        </authorList>
    </citation>
    <scope>NUCLEOTIDE SEQUENCE [LARGE SCALE GENOMIC DNA]</scope>
    <source>
        <strain evidence="2">Gv29-8 / FGSC 10586</strain>
    </source>
</reference>
<dbReference type="Proteomes" id="UP000007115">
    <property type="component" value="Unassembled WGS sequence"/>
</dbReference>
<dbReference type="RefSeq" id="XP_013951098.1">
    <property type="nucleotide sequence ID" value="XM_014095623.1"/>
</dbReference>